<evidence type="ECO:0008006" key="4">
    <source>
        <dbReference type="Google" id="ProtNLM"/>
    </source>
</evidence>
<proteinExistence type="predicted"/>
<keyword evidence="1" id="KW-1133">Transmembrane helix</keyword>
<feature type="transmembrane region" description="Helical" evidence="1">
    <location>
        <begin position="52"/>
        <end position="69"/>
    </location>
</feature>
<comment type="caution">
    <text evidence="2">The sequence shown here is derived from an EMBL/GenBank/DDBJ whole genome shotgun (WGS) entry which is preliminary data.</text>
</comment>
<accession>A0A258D907</accession>
<evidence type="ECO:0000256" key="1">
    <source>
        <dbReference type="SAM" id="Phobius"/>
    </source>
</evidence>
<keyword evidence="1" id="KW-0812">Transmembrane</keyword>
<gene>
    <name evidence="2" type="ORF">B7Z12_08970</name>
</gene>
<evidence type="ECO:0000313" key="2">
    <source>
        <dbReference type="EMBL" id="OYX03783.1"/>
    </source>
</evidence>
<dbReference type="EMBL" id="NCDQ01000121">
    <property type="protein sequence ID" value="OYX03783.1"/>
    <property type="molecule type" value="Genomic_DNA"/>
</dbReference>
<feature type="transmembrane region" description="Helical" evidence="1">
    <location>
        <begin position="186"/>
        <end position="206"/>
    </location>
</feature>
<dbReference type="Proteomes" id="UP000215616">
    <property type="component" value="Unassembled WGS sequence"/>
</dbReference>
<feature type="transmembrane region" description="Helical" evidence="1">
    <location>
        <begin position="152"/>
        <end position="174"/>
    </location>
</feature>
<name>A0A258D907_CAUVI</name>
<dbReference type="InterPro" id="IPR010374">
    <property type="entry name" value="DUF969"/>
</dbReference>
<keyword evidence="1" id="KW-0472">Membrane</keyword>
<dbReference type="AlphaFoldDB" id="A0A258D907"/>
<reference evidence="2 3" key="1">
    <citation type="submission" date="2017-03" db="EMBL/GenBank/DDBJ databases">
        <title>Lifting the veil on microbial sulfur biogeochemistry in mining wastewaters.</title>
        <authorList>
            <person name="Kantor R.S."/>
            <person name="Colenbrander Nelson T."/>
            <person name="Marshall S."/>
            <person name="Bennett D."/>
            <person name="Apte S."/>
            <person name="Camacho D."/>
            <person name="Thomas B.C."/>
            <person name="Warren L.A."/>
            <person name="Banfield J.F."/>
        </authorList>
    </citation>
    <scope>NUCLEOTIDE SEQUENCE [LARGE SCALE GENOMIC DNA]</scope>
    <source>
        <strain evidence="2">32-67-7</strain>
    </source>
</reference>
<evidence type="ECO:0000313" key="3">
    <source>
        <dbReference type="Proteomes" id="UP000215616"/>
    </source>
</evidence>
<sequence>MLTLLGVAVIVLGFALRFNPLLVVVAAAMTSGLTAGLTPVEVLAAFGKAFNTNRYVSVAWLVLPAIGVLERAGLREQARRTIQGLRAATAGRILLAYLALRQVAAALGLTQVAGHAQTVRPLLAPMAEAAAEPLTDDQRQKVRAMSAATDNIGLFFGEDIFLAIGSILLIVGFLDQSGITVEPLALSVWAIPTAIAAFLIHGARLLMFDRHLAPKAEDVA</sequence>
<dbReference type="Pfam" id="PF06149">
    <property type="entry name" value="DUF969"/>
    <property type="match status" value="1"/>
</dbReference>
<protein>
    <recommendedName>
        <fullName evidence="4">DUF969 domain-containing protein</fullName>
    </recommendedName>
</protein>
<organism evidence="2 3">
    <name type="scientific">Caulobacter vibrioides</name>
    <name type="common">Caulobacter crescentus</name>
    <dbReference type="NCBI Taxonomy" id="155892"/>
    <lineage>
        <taxon>Bacteria</taxon>
        <taxon>Pseudomonadati</taxon>
        <taxon>Pseudomonadota</taxon>
        <taxon>Alphaproteobacteria</taxon>
        <taxon>Caulobacterales</taxon>
        <taxon>Caulobacteraceae</taxon>
        <taxon>Caulobacter</taxon>
    </lineage>
</organism>